<dbReference type="VEuPathDB" id="FungiDB:AB675_1934"/>
<comment type="caution">
    <text evidence="2">The sequence shown here is derived from an EMBL/GenBank/DDBJ whole genome shotgun (WGS) entry which is preliminary data.</text>
</comment>
<evidence type="ECO:0000313" key="3">
    <source>
        <dbReference type="Proteomes" id="UP000038010"/>
    </source>
</evidence>
<keyword evidence="3" id="KW-1185">Reference proteome</keyword>
<dbReference type="RefSeq" id="XP_018002748.1">
    <property type="nucleotide sequence ID" value="XM_018141862.1"/>
</dbReference>
<organism evidence="2 3">
    <name type="scientific">Cyphellophora attinorum</name>
    <dbReference type="NCBI Taxonomy" id="1664694"/>
    <lineage>
        <taxon>Eukaryota</taxon>
        <taxon>Fungi</taxon>
        <taxon>Dikarya</taxon>
        <taxon>Ascomycota</taxon>
        <taxon>Pezizomycotina</taxon>
        <taxon>Eurotiomycetes</taxon>
        <taxon>Chaetothyriomycetidae</taxon>
        <taxon>Chaetothyriales</taxon>
        <taxon>Cyphellophoraceae</taxon>
        <taxon>Cyphellophora</taxon>
    </lineage>
</organism>
<evidence type="ECO:0000313" key="2">
    <source>
        <dbReference type="EMBL" id="KPI42785.1"/>
    </source>
</evidence>
<reference evidence="2 3" key="1">
    <citation type="submission" date="2015-06" db="EMBL/GenBank/DDBJ databases">
        <title>Draft genome of the ant-associated black yeast Phialophora attae CBS 131958.</title>
        <authorList>
            <person name="Moreno L.F."/>
            <person name="Stielow B.J."/>
            <person name="de Hoog S."/>
            <person name="Vicente V.A."/>
            <person name="Weiss V.A."/>
            <person name="de Vries M."/>
            <person name="Cruz L.M."/>
            <person name="Souza E.M."/>
        </authorList>
    </citation>
    <scope>NUCLEOTIDE SEQUENCE [LARGE SCALE GENOMIC DNA]</scope>
    <source>
        <strain evidence="2 3">CBS 131958</strain>
    </source>
</reference>
<evidence type="ECO:0000256" key="1">
    <source>
        <dbReference type="SAM" id="MobiDB-lite"/>
    </source>
</evidence>
<accession>A0A0N1HU41</accession>
<proteinExistence type="predicted"/>
<dbReference type="Proteomes" id="UP000038010">
    <property type="component" value="Unassembled WGS sequence"/>
</dbReference>
<dbReference type="EMBL" id="LFJN01000006">
    <property type="protein sequence ID" value="KPI42785.1"/>
    <property type="molecule type" value="Genomic_DNA"/>
</dbReference>
<feature type="compositionally biased region" description="Low complexity" evidence="1">
    <location>
        <begin position="74"/>
        <end position="105"/>
    </location>
</feature>
<dbReference type="GeneID" id="28733742"/>
<name>A0A0N1HU41_9EURO</name>
<dbReference type="AlphaFoldDB" id="A0A0N1HU41"/>
<protein>
    <submittedName>
        <fullName evidence="2">Uncharacterized protein</fullName>
    </submittedName>
</protein>
<sequence>MAGIGLTQEELAYDIESRNSQYYRNNVWQMPMTQASTQNGPRPTVAPIQTHGHGLTQTPTAEHPMMETWRYGHQHQQSPQQHQSQPSTSYATITSKPTSTSTSTPSVAITAVSVAYSRVQYIAGL</sequence>
<feature type="region of interest" description="Disordered" evidence="1">
    <location>
        <begin position="34"/>
        <end position="105"/>
    </location>
</feature>
<gene>
    <name evidence="2" type="ORF">AB675_1934</name>
</gene>